<reference evidence="1 2" key="1">
    <citation type="journal article" date="2017" name="Gigascience">
        <title>Draft genome of the honey bee ectoparasitic mite, Tropilaelaps mercedesae, is shaped by the parasitic life history.</title>
        <authorList>
            <person name="Dong X."/>
            <person name="Armstrong S.D."/>
            <person name="Xia D."/>
            <person name="Makepeace B.L."/>
            <person name="Darby A.C."/>
            <person name="Kadowaki T."/>
        </authorList>
    </citation>
    <scope>NUCLEOTIDE SEQUENCE [LARGE SCALE GENOMIC DNA]</scope>
    <source>
        <strain evidence="1">Wuxi-XJTLU</strain>
    </source>
</reference>
<protein>
    <submittedName>
        <fullName evidence="1">Serine proteinase stubble-like</fullName>
    </submittedName>
</protein>
<dbReference type="EMBL" id="MNPL01004465">
    <property type="protein sequence ID" value="OQR76732.1"/>
    <property type="molecule type" value="Genomic_DNA"/>
</dbReference>
<sequence length="202" mass="22623">MCLSSECPLFCLRPSFLTVPAHTRRTPSILSIRYGVATSATSLCLFSSRRVNLSWRTSCIKSSSAKDTFEAQGTRNSNSSKSRPHNLLRTSPLRWVLLLLTLVTFPRESLSQYYEDTILSGAQTRGGHNFGPPWAADLVIPHPDYLANRRHMTAPSPDFQWSSSALNRNNALILPRNNTINPHQAVDLQTLTNIINVARYIL</sequence>
<comment type="caution">
    <text evidence="1">The sequence shown here is derived from an EMBL/GenBank/DDBJ whole genome shotgun (WGS) entry which is preliminary data.</text>
</comment>
<dbReference type="InParanoid" id="A0A1V9XTJ2"/>
<accession>A0A1V9XTJ2</accession>
<dbReference type="Proteomes" id="UP000192247">
    <property type="component" value="Unassembled WGS sequence"/>
</dbReference>
<feature type="non-terminal residue" evidence="1">
    <location>
        <position position="202"/>
    </location>
</feature>
<keyword evidence="2" id="KW-1185">Reference proteome</keyword>
<organism evidence="1 2">
    <name type="scientific">Tropilaelaps mercedesae</name>
    <dbReference type="NCBI Taxonomy" id="418985"/>
    <lineage>
        <taxon>Eukaryota</taxon>
        <taxon>Metazoa</taxon>
        <taxon>Ecdysozoa</taxon>
        <taxon>Arthropoda</taxon>
        <taxon>Chelicerata</taxon>
        <taxon>Arachnida</taxon>
        <taxon>Acari</taxon>
        <taxon>Parasitiformes</taxon>
        <taxon>Mesostigmata</taxon>
        <taxon>Gamasina</taxon>
        <taxon>Dermanyssoidea</taxon>
        <taxon>Laelapidae</taxon>
        <taxon>Tropilaelaps</taxon>
    </lineage>
</organism>
<gene>
    <name evidence="1" type="ORF">BIW11_07592</name>
</gene>
<proteinExistence type="predicted"/>
<evidence type="ECO:0000313" key="1">
    <source>
        <dbReference type="EMBL" id="OQR76732.1"/>
    </source>
</evidence>
<dbReference type="AlphaFoldDB" id="A0A1V9XTJ2"/>
<evidence type="ECO:0000313" key="2">
    <source>
        <dbReference type="Proteomes" id="UP000192247"/>
    </source>
</evidence>
<name>A0A1V9XTJ2_9ACAR</name>